<gene>
    <name evidence="1" type="ORF">C922_01151</name>
</gene>
<dbReference type="OrthoDB" id="10271781at2759"/>
<dbReference type="GeneID" id="20036425"/>
<dbReference type="Proteomes" id="UP000030640">
    <property type="component" value="Unassembled WGS sequence"/>
</dbReference>
<evidence type="ECO:0000313" key="1">
    <source>
        <dbReference type="EMBL" id="EUD68133.1"/>
    </source>
</evidence>
<dbReference type="VEuPathDB" id="PlasmoDB:C922_01151"/>
<proteinExistence type="predicted"/>
<evidence type="ECO:0000313" key="2">
    <source>
        <dbReference type="Proteomes" id="UP000030640"/>
    </source>
</evidence>
<dbReference type="RefSeq" id="XP_008814981.1">
    <property type="nucleotide sequence ID" value="XM_008816759.1"/>
</dbReference>
<protein>
    <submittedName>
        <fullName evidence="1">Uncharacterized protein</fullName>
    </submittedName>
</protein>
<reference evidence="1 2" key="1">
    <citation type="submission" date="2013-02" db="EMBL/GenBank/DDBJ databases">
        <title>The Genome Sequence of Plasmodium inui San Antonio 1.</title>
        <authorList>
            <consortium name="The Broad Institute Genome Sequencing Platform"/>
            <consortium name="The Broad Institute Genome Sequencing Center for Infectious Disease"/>
            <person name="Neafsey D."/>
            <person name="Cheeseman I."/>
            <person name="Volkman S."/>
            <person name="Adams J."/>
            <person name="Walker B."/>
            <person name="Young S.K."/>
            <person name="Zeng Q."/>
            <person name="Gargeya S."/>
            <person name="Fitzgerald M."/>
            <person name="Haas B."/>
            <person name="Abouelleil A."/>
            <person name="Alvarado L."/>
            <person name="Arachchi H.M."/>
            <person name="Berlin A.M."/>
            <person name="Chapman S.B."/>
            <person name="Dewar J."/>
            <person name="Goldberg J."/>
            <person name="Griggs A."/>
            <person name="Gujja S."/>
            <person name="Hansen M."/>
            <person name="Howarth C."/>
            <person name="Imamovic A."/>
            <person name="Larimer J."/>
            <person name="McCowan C."/>
            <person name="Murphy C."/>
            <person name="Neiman D."/>
            <person name="Pearson M."/>
            <person name="Priest M."/>
            <person name="Roberts A."/>
            <person name="Saif S."/>
            <person name="Shea T."/>
            <person name="Sisk P."/>
            <person name="Sykes S."/>
            <person name="Wortman J."/>
            <person name="Nusbaum C."/>
            <person name="Birren B."/>
        </authorList>
    </citation>
    <scope>NUCLEOTIDE SEQUENCE [LARGE SCALE GENOMIC DNA]</scope>
    <source>
        <strain evidence="1 2">San Antonio 1</strain>
    </source>
</reference>
<sequence>MLSGYEDNSWPKVVGAREKLLNMKKSFAKDLGIRDLMSNEGKTKEIDSKELIKHIPSYKENCQKKIRGSK</sequence>
<name>W7AA39_9APIC</name>
<organism evidence="1 2">
    <name type="scientific">Plasmodium inui San Antonio 1</name>
    <dbReference type="NCBI Taxonomy" id="1237626"/>
    <lineage>
        <taxon>Eukaryota</taxon>
        <taxon>Sar</taxon>
        <taxon>Alveolata</taxon>
        <taxon>Apicomplexa</taxon>
        <taxon>Aconoidasida</taxon>
        <taxon>Haemosporida</taxon>
        <taxon>Plasmodiidae</taxon>
        <taxon>Plasmodium</taxon>
        <taxon>Plasmodium (Plasmodium)</taxon>
    </lineage>
</organism>
<dbReference type="AlphaFoldDB" id="W7AA39"/>
<dbReference type="EMBL" id="KI965463">
    <property type="protein sequence ID" value="EUD68133.1"/>
    <property type="molecule type" value="Genomic_DNA"/>
</dbReference>
<accession>W7AA39</accession>
<keyword evidence="2" id="KW-1185">Reference proteome</keyword>